<sequence>MNTINQSVSYAQPNANLLARRRARDLSEEQKAEVREAFEIFDMDKDGALDFHEFKYKKPEILKMLKEHDKSNTNRIEFSEFNKLSNPPCAFSSNIVTEKILSRDPLEEVRKAFKLFDEDGTGRISLRNLRHIALELGENIDDDELRAMIDEFDLDGDGEINEQEFIAIMTEAVGGGHAGSGGGSLSAAHYWSGSSGRRSCLGLHVPPIPQWQSMHTTGSLIGVAEADNGGWLG</sequence>
<dbReference type="STRING" id="1246581.A0A2H9TG55"/>
<feature type="domain" description="EF-hand" evidence="4">
    <location>
        <begin position="140"/>
        <end position="175"/>
    </location>
</feature>
<dbReference type="PROSITE" id="PS00018">
    <property type="entry name" value="EF_HAND_1"/>
    <property type="match status" value="2"/>
</dbReference>
<organism evidence="5 6">
    <name type="scientific">Paramicrosporidium saccamoebae</name>
    <dbReference type="NCBI Taxonomy" id="1246581"/>
    <lineage>
        <taxon>Eukaryota</taxon>
        <taxon>Fungi</taxon>
        <taxon>Fungi incertae sedis</taxon>
        <taxon>Cryptomycota</taxon>
        <taxon>Cryptomycota incertae sedis</taxon>
        <taxon>Paramicrosporidium</taxon>
    </lineage>
</organism>
<name>A0A2H9TG55_9FUNG</name>
<evidence type="ECO:0000313" key="5">
    <source>
        <dbReference type="EMBL" id="PJF16764.1"/>
    </source>
</evidence>
<dbReference type="InterPro" id="IPR050145">
    <property type="entry name" value="Centrin_CML-like"/>
</dbReference>
<keyword evidence="2" id="KW-0677">Repeat</keyword>
<protein>
    <submittedName>
        <fullName evidence="5">Centrin-3</fullName>
    </submittedName>
</protein>
<comment type="caution">
    <text evidence="5">The sequence shown here is derived from an EMBL/GenBank/DDBJ whole genome shotgun (WGS) entry which is preliminary data.</text>
</comment>
<dbReference type="SUPFAM" id="SSF47473">
    <property type="entry name" value="EF-hand"/>
    <property type="match status" value="1"/>
</dbReference>
<dbReference type="Pfam" id="PF13499">
    <property type="entry name" value="EF-hand_7"/>
    <property type="match status" value="1"/>
</dbReference>
<reference evidence="5 6" key="1">
    <citation type="submission" date="2016-10" db="EMBL/GenBank/DDBJ databases">
        <title>The genome of Paramicrosporidium saccamoebae is the missing link in understanding Cryptomycota and Microsporidia evolution.</title>
        <authorList>
            <person name="Quandt C.A."/>
            <person name="Beaudet D."/>
            <person name="Corsaro D."/>
            <person name="Michel R."/>
            <person name="Corradi N."/>
            <person name="James T."/>
        </authorList>
    </citation>
    <scope>NUCLEOTIDE SEQUENCE [LARGE SCALE GENOMIC DNA]</scope>
    <source>
        <strain evidence="5 6">KSL3</strain>
    </source>
</reference>
<dbReference type="PANTHER" id="PTHR23050">
    <property type="entry name" value="CALCIUM BINDING PROTEIN"/>
    <property type="match status" value="1"/>
</dbReference>
<dbReference type="InterPro" id="IPR002048">
    <property type="entry name" value="EF_hand_dom"/>
</dbReference>
<dbReference type="Pfam" id="PF00036">
    <property type="entry name" value="EF-hand_1"/>
    <property type="match status" value="1"/>
</dbReference>
<evidence type="ECO:0000256" key="2">
    <source>
        <dbReference type="ARBA" id="ARBA00022737"/>
    </source>
</evidence>
<dbReference type="Gene3D" id="1.10.238.10">
    <property type="entry name" value="EF-hand"/>
    <property type="match status" value="2"/>
</dbReference>
<dbReference type="OrthoDB" id="26525at2759"/>
<dbReference type="GO" id="GO:0005509">
    <property type="term" value="F:calcium ion binding"/>
    <property type="evidence" value="ECO:0007669"/>
    <property type="project" value="InterPro"/>
</dbReference>
<dbReference type="SMART" id="SM00054">
    <property type="entry name" value="EFh"/>
    <property type="match status" value="3"/>
</dbReference>
<dbReference type="Proteomes" id="UP000240830">
    <property type="component" value="Unassembled WGS sequence"/>
</dbReference>
<gene>
    <name evidence="5" type="ORF">PSACC_03500</name>
</gene>
<proteinExistence type="predicted"/>
<dbReference type="AlphaFoldDB" id="A0A2H9TG55"/>
<evidence type="ECO:0000256" key="3">
    <source>
        <dbReference type="ARBA" id="ARBA00022837"/>
    </source>
</evidence>
<dbReference type="CDD" id="cd00051">
    <property type="entry name" value="EFh"/>
    <property type="match status" value="1"/>
</dbReference>
<dbReference type="GO" id="GO:0005825">
    <property type="term" value="C:half bridge of spindle pole body"/>
    <property type="evidence" value="ECO:0007669"/>
    <property type="project" value="UniProtKB-ARBA"/>
</dbReference>
<dbReference type="InterPro" id="IPR018247">
    <property type="entry name" value="EF_Hand_1_Ca_BS"/>
</dbReference>
<evidence type="ECO:0000259" key="4">
    <source>
        <dbReference type="PROSITE" id="PS50222"/>
    </source>
</evidence>
<accession>A0A2H9TG55</accession>
<evidence type="ECO:0000256" key="1">
    <source>
        <dbReference type="ARBA" id="ARBA00022723"/>
    </source>
</evidence>
<dbReference type="FunFam" id="1.10.238.10:FF:000077">
    <property type="entry name" value="Centrin 1"/>
    <property type="match status" value="1"/>
</dbReference>
<feature type="domain" description="EF-hand" evidence="4">
    <location>
        <begin position="29"/>
        <end position="64"/>
    </location>
</feature>
<keyword evidence="3" id="KW-0106">Calcium</keyword>
<keyword evidence="6" id="KW-1185">Reference proteome</keyword>
<dbReference type="PROSITE" id="PS50222">
    <property type="entry name" value="EF_HAND_2"/>
    <property type="match status" value="3"/>
</dbReference>
<dbReference type="InterPro" id="IPR011992">
    <property type="entry name" value="EF-hand-dom_pair"/>
</dbReference>
<keyword evidence="1" id="KW-0479">Metal-binding</keyword>
<dbReference type="GO" id="GO:0030474">
    <property type="term" value="P:spindle pole body duplication"/>
    <property type="evidence" value="ECO:0007669"/>
    <property type="project" value="UniProtKB-ARBA"/>
</dbReference>
<feature type="domain" description="EF-hand" evidence="4">
    <location>
        <begin position="104"/>
        <end position="139"/>
    </location>
</feature>
<evidence type="ECO:0000313" key="6">
    <source>
        <dbReference type="Proteomes" id="UP000240830"/>
    </source>
</evidence>
<dbReference type="EMBL" id="MTSL01000208">
    <property type="protein sequence ID" value="PJF16764.1"/>
    <property type="molecule type" value="Genomic_DNA"/>
</dbReference>